<dbReference type="SUPFAM" id="SSF141371">
    <property type="entry name" value="PilZ domain-like"/>
    <property type="match status" value="1"/>
</dbReference>
<accession>A0ABN7JT87</accession>
<sequence>MDARADRRRYPRRVRVWSGQVRVGGIAVDCAVSNESVEGLKLITETGILLRGETFVHLPDGTTRRCLVRWQRLNEVGVRLLD</sequence>
<dbReference type="Proteomes" id="UP000601041">
    <property type="component" value="Unassembled WGS sequence"/>
</dbReference>
<organism evidence="1 2">
    <name type="scientific">Pseudorhizobium halotolerans</name>
    <dbReference type="NCBI Taxonomy" id="1233081"/>
    <lineage>
        <taxon>Bacteria</taxon>
        <taxon>Pseudomonadati</taxon>
        <taxon>Pseudomonadota</taxon>
        <taxon>Alphaproteobacteria</taxon>
        <taxon>Hyphomicrobiales</taxon>
        <taxon>Rhizobiaceae</taxon>
        <taxon>Rhizobium/Agrobacterium group</taxon>
        <taxon>Pseudorhizobium</taxon>
    </lineage>
</organism>
<comment type="caution">
    <text evidence="1">The sequence shown here is derived from an EMBL/GenBank/DDBJ whole genome shotgun (WGS) entry which is preliminary data.</text>
</comment>
<gene>
    <name evidence="1" type="ORF">RHAB21_03446</name>
</gene>
<protein>
    <submittedName>
        <fullName evidence="1">PilZ domain-containing protein</fullName>
    </submittedName>
</protein>
<dbReference type="EMBL" id="CABFWE030000007">
    <property type="protein sequence ID" value="CAD7044463.1"/>
    <property type="molecule type" value="Genomic_DNA"/>
</dbReference>
<evidence type="ECO:0000313" key="2">
    <source>
        <dbReference type="Proteomes" id="UP000601041"/>
    </source>
</evidence>
<reference evidence="1 2" key="1">
    <citation type="submission" date="2020-11" db="EMBL/GenBank/DDBJ databases">
        <authorList>
            <person name="Lassalle F."/>
        </authorList>
    </citation>
    <scope>NUCLEOTIDE SEQUENCE [LARGE SCALE GENOMIC DNA]</scope>
    <source>
        <strain evidence="1 2">AB21</strain>
    </source>
</reference>
<evidence type="ECO:0000313" key="1">
    <source>
        <dbReference type="EMBL" id="CAD7044463.1"/>
    </source>
</evidence>
<keyword evidence="2" id="KW-1185">Reference proteome</keyword>
<proteinExistence type="predicted"/>
<name>A0ABN7JT87_9HYPH</name>